<feature type="region of interest" description="Disordered" evidence="1">
    <location>
        <begin position="135"/>
        <end position="276"/>
    </location>
</feature>
<feature type="compositionally biased region" description="Basic and acidic residues" evidence="1">
    <location>
        <begin position="531"/>
        <end position="544"/>
    </location>
</feature>
<feature type="region of interest" description="Disordered" evidence="1">
    <location>
        <begin position="421"/>
        <end position="663"/>
    </location>
</feature>
<feature type="compositionally biased region" description="Low complexity" evidence="1">
    <location>
        <begin position="558"/>
        <end position="567"/>
    </location>
</feature>
<feature type="compositionally biased region" description="Basic residues" evidence="1">
    <location>
        <begin position="217"/>
        <end position="228"/>
    </location>
</feature>
<evidence type="ECO:0000313" key="3">
    <source>
        <dbReference type="Proteomes" id="UP001165121"/>
    </source>
</evidence>
<feature type="compositionally biased region" description="Polar residues" evidence="1">
    <location>
        <begin position="182"/>
        <end position="193"/>
    </location>
</feature>
<dbReference type="EMBL" id="BSXT01002279">
    <property type="protein sequence ID" value="GMF48134.1"/>
    <property type="molecule type" value="Genomic_DNA"/>
</dbReference>
<evidence type="ECO:0000256" key="1">
    <source>
        <dbReference type="SAM" id="MobiDB-lite"/>
    </source>
</evidence>
<gene>
    <name evidence="2" type="ORF">Pfra01_001846100</name>
</gene>
<dbReference type="AlphaFoldDB" id="A0A9W6XYE8"/>
<proteinExistence type="predicted"/>
<feature type="compositionally biased region" description="Polar residues" evidence="1">
    <location>
        <begin position="509"/>
        <end position="522"/>
    </location>
</feature>
<accession>A0A9W6XYE8</accession>
<keyword evidence="3" id="KW-1185">Reference proteome</keyword>
<feature type="compositionally biased region" description="Low complexity" evidence="1">
    <location>
        <begin position="202"/>
        <end position="216"/>
    </location>
</feature>
<feature type="compositionally biased region" description="Acidic residues" evidence="1">
    <location>
        <begin position="462"/>
        <end position="481"/>
    </location>
</feature>
<feature type="compositionally biased region" description="Basic and acidic residues" evidence="1">
    <location>
        <begin position="569"/>
        <end position="600"/>
    </location>
</feature>
<feature type="compositionally biased region" description="Polar residues" evidence="1">
    <location>
        <begin position="424"/>
        <end position="434"/>
    </location>
</feature>
<sequence length="663" mass="71800">MATPFFLMITIGNAQGEVDGWIIVAGSNPLISCESFSQNWGATARTRWATGAAPPTSISQTAPRAAGGRAFPLPIMRCLRRQMIRRSRSISSGVLNAGSPAWMSSIVTASVLLLASSHERVPAQQRSRELQRRLLAKPTGQSTTYHAEVERQGEEGPRAAEATPKDAAPPAEKSSPKKATPQRATGATSTDSVSRAKKTSPKKTQAPATATAQSAKPTRRTRASKRKEVRLPGPYVEPAPSESDTDTPNPDLITGDEDSTADPTAPRATKPSEGELVSANPTACLKICDSWEEMPPEDIKKYWGHAGLSHTQGYALHEAHPRAHHVYAKRYVAGDRSRKISSLQLRACFALCVLLYFGAIYFADDIASIGRVVGSEQSSQNFFVHSLRPRGRGNMRVGRAVDAKKAETPALTSAAPVEKLLQQDDPTSEVQGVETQVHAAEAAATAEIEEAQATEPPKLPDTETEGDTFPQDEETGLDDVPGDAAHTDFQREDVSVHEVDERSYAETVATENQEKNVATPSTIRVEPSQEINHDHQKLNQDEPHPTAAPRQPEKEAFDAAVPAASPARGEQHDQLQRPKRQANLDRKPSERTSAAEDQHGALDGQPEVVDGEVKRQQVDGQQKLTAVGGQHREFDGNQTAETKRPAEMPAQVQESVTEHISDI</sequence>
<organism evidence="2 3">
    <name type="scientific">Phytophthora fragariaefolia</name>
    <dbReference type="NCBI Taxonomy" id="1490495"/>
    <lineage>
        <taxon>Eukaryota</taxon>
        <taxon>Sar</taxon>
        <taxon>Stramenopiles</taxon>
        <taxon>Oomycota</taxon>
        <taxon>Peronosporomycetes</taxon>
        <taxon>Peronosporales</taxon>
        <taxon>Peronosporaceae</taxon>
        <taxon>Phytophthora</taxon>
    </lineage>
</organism>
<dbReference type="OrthoDB" id="168427at2759"/>
<protein>
    <submittedName>
        <fullName evidence="2">Unnamed protein product</fullName>
    </submittedName>
</protein>
<name>A0A9W6XYE8_9STRA</name>
<feature type="compositionally biased region" description="Basic and acidic residues" evidence="1">
    <location>
        <begin position="485"/>
        <end position="504"/>
    </location>
</feature>
<feature type="compositionally biased region" description="Basic and acidic residues" evidence="1">
    <location>
        <begin position="630"/>
        <end position="646"/>
    </location>
</feature>
<reference evidence="2" key="1">
    <citation type="submission" date="2023-04" db="EMBL/GenBank/DDBJ databases">
        <title>Phytophthora fragariaefolia NBRC 109709.</title>
        <authorList>
            <person name="Ichikawa N."/>
            <person name="Sato H."/>
            <person name="Tonouchi N."/>
        </authorList>
    </citation>
    <scope>NUCLEOTIDE SEQUENCE</scope>
    <source>
        <strain evidence="2">NBRC 109709</strain>
    </source>
</reference>
<dbReference type="Proteomes" id="UP001165121">
    <property type="component" value="Unassembled WGS sequence"/>
</dbReference>
<feature type="compositionally biased region" description="Basic and acidic residues" evidence="1">
    <location>
        <begin position="147"/>
        <end position="158"/>
    </location>
</feature>
<evidence type="ECO:0000313" key="2">
    <source>
        <dbReference type="EMBL" id="GMF48134.1"/>
    </source>
</evidence>
<comment type="caution">
    <text evidence="2">The sequence shown here is derived from an EMBL/GenBank/DDBJ whole genome shotgun (WGS) entry which is preliminary data.</text>
</comment>